<dbReference type="InterPro" id="IPR017930">
    <property type="entry name" value="Myb_dom"/>
</dbReference>
<feature type="compositionally biased region" description="Basic and acidic residues" evidence="6">
    <location>
        <begin position="252"/>
        <end position="268"/>
    </location>
</feature>
<dbReference type="PROSITE" id="PS51294">
    <property type="entry name" value="HTH_MYB"/>
    <property type="match status" value="1"/>
</dbReference>
<dbReference type="SMART" id="SM00717">
    <property type="entry name" value="SANT"/>
    <property type="match status" value="1"/>
</dbReference>
<dbReference type="Gene3D" id="1.10.10.60">
    <property type="entry name" value="Homeodomain-like"/>
    <property type="match status" value="1"/>
</dbReference>
<keyword evidence="4" id="KW-0804">Transcription</keyword>
<dbReference type="Proteomes" id="UP000594638">
    <property type="component" value="Unassembled WGS sequence"/>
</dbReference>
<feature type="region of interest" description="Disordered" evidence="6">
    <location>
        <begin position="252"/>
        <end position="282"/>
    </location>
</feature>
<keyword evidence="2" id="KW-0217">Developmental protein</keyword>
<evidence type="ECO:0000259" key="9">
    <source>
        <dbReference type="PROSITE" id="PS51294"/>
    </source>
</evidence>
<sequence length="297" mass="33834">MSSHGSGTWTARENEAFEKALAVYDKDTPDRWDSVAKAIGGKTAEEVKRHYEILVEDIKCIESGHIPFPNYKTTGGGNVKDGSKGQWVLGGEKDYNKLKGDTGPVVYPARQVPGTRQQGEKLNYNEYITKQPIQQKEDDSDSDEDTHLEVKSPRVATGMGSLPIRQPHVDPSQERRHQAFADDRPQQQSPSPLGRRGYTITNRDFRESIPLQVYERRNRGHGSLRDNANLRQRVRTDGDGRAGVRPRATLREEREADGQFDSRERDFDDFGQGYNFDRRNNIDHEDNFDRCLISDKD</sequence>
<feature type="region of interest" description="Disordered" evidence="6">
    <location>
        <begin position="131"/>
        <end position="201"/>
    </location>
</feature>
<dbReference type="CDD" id="cd00167">
    <property type="entry name" value="SANT"/>
    <property type="match status" value="1"/>
</dbReference>
<evidence type="ECO:0000256" key="6">
    <source>
        <dbReference type="SAM" id="MobiDB-lite"/>
    </source>
</evidence>
<feature type="compositionally biased region" description="Basic and acidic residues" evidence="6">
    <location>
        <begin position="167"/>
        <end position="185"/>
    </location>
</feature>
<dbReference type="PROSITE" id="PS50090">
    <property type="entry name" value="MYB_LIKE"/>
    <property type="match status" value="1"/>
</dbReference>
<dbReference type="FunFam" id="1.10.10.60:FF:000154">
    <property type="entry name" value="Transcription factor SRM1"/>
    <property type="match status" value="1"/>
</dbReference>
<dbReference type="Pfam" id="PF23082">
    <property type="entry name" value="Myb_DNA-binding_2"/>
    <property type="match status" value="1"/>
</dbReference>
<keyword evidence="5" id="KW-0539">Nucleus</keyword>
<gene>
    <name evidence="10" type="ORF">OLEA9_A107832</name>
</gene>
<evidence type="ECO:0000256" key="4">
    <source>
        <dbReference type="ARBA" id="ARBA00023163"/>
    </source>
</evidence>
<dbReference type="InterPro" id="IPR017884">
    <property type="entry name" value="SANT_dom"/>
</dbReference>
<keyword evidence="3" id="KW-0805">Transcription regulation</keyword>
<dbReference type="PANTHER" id="PTHR43952:SF68">
    <property type="entry name" value="PROTEIN RADIALIS-LIKE 1"/>
    <property type="match status" value="1"/>
</dbReference>
<evidence type="ECO:0000259" key="7">
    <source>
        <dbReference type="PROSITE" id="PS50090"/>
    </source>
</evidence>
<dbReference type="PANTHER" id="PTHR43952">
    <property type="entry name" value="MYB FAMILY TRANSCRIPTION FACTOR-RELATED"/>
    <property type="match status" value="1"/>
</dbReference>
<feature type="domain" description="SANT" evidence="8">
    <location>
        <begin position="4"/>
        <end position="59"/>
    </location>
</feature>
<dbReference type="GO" id="GO:0000030">
    <property type="term" value="F:mannosyltransferase activity"/>
    <property type="evidence" value="ECO:0007669"/>
    <property type="project" value="InterPro"/>
</dbReference>
<dbReference type="Pfam" id="PF05208">
    <property type="entry name" value="ALG3"/>
    <property type="match status" value="1"/>
</dbReference>
<dbReference type="InterPro" id="IPR007873">
    <property type="entry name" value="Glycosyltransferase_ALG3"/>
</dbReference>
<dbReference type="Gramene" id="OE9A107832T1">
    <property type="protein sequence ID" value="OE9A107832C1"/>
    <property type="gene ID" value="OE9A107832"/>
</dbReference>
<proteinExistence type="predicted"/>
<dbReference type="AlphaFoldDB" id="A0A8S0QC79"/>
<evidence type="ECO:0000259" key="8">
    <source>
        <dbReference type="PROSITE" id="PS51293"/>
    </source>
</evidence>
<dbReference type="GO" id="GO:0003700">
    <property type="term" value="F:DNA-binding transcription factor activity"/>
    <property type="evidence" value="ECO:0007669"/>
    <property type="project" value="InterPro"/>
</dbReference>
<comment type="caution">
    <text evidence="10">The sequence shown here is derived from an EMBL/GenBank/DDBJ whole genome shotgun (WGS) entry which is preliminary data.</text>
</comment>
<evidence type="ECO:0000256" key="5">
    <source>
        <dbReference type="ARBA" id="ARBA00023242"/>
    </source>
</evidence>
<accession>A0A8S0QC79</accession>
<feature type="domain" description="Myb-like" evidence="7">
    <location>
        <begin position="1"/>
        <end position="55"/>
    </location>
</feature>
<keyword evidence="11" id="KW-1185">Reference proteome</keyword>
<comment type="subcellular location">
    <subcellularLocation>
        <location evidence="1">Nucleus</location>
    </subcellularLocation>
</comment>
<dbReference type="GO" id="GO:0009908">
    <property type="term" value="P:flower development"/>
    <property type="evidence" value="ECO:0007669"/>
    <property type="project" value="UniProtKB-ARBA"/>
</dbReference>
<dbReference type="InterPro" id="IPR001005">
    <property type="entry name" value="SANT/Myb"/>
</dbReference>
<evidence type="ECO:0000256" key="3">
    <source>
        <dbReference type="ARBA" id="ARBA00023015"/>
    </source>
</evidence>
<protein>
    <submittedName>
        <fullName evidence="10">RADIALIS-like 1</fullName>
    </submittedName>
</protein>
<dbReference type="GO" id="GO:0048262">
    <property type="term" value="P:determination of dorsal/ventral asymmetry"/>
    <property type="evidence" value="ECO:0007669"/>
    <property type="project" value="UniProtKB-ARBA"/>
</dbReference>
<evidence type="ECO:0000313" key="11">
    <source>
        <dbReference type="Proteomes" id="UP000594638"/>
    </source>
</evidence>
<dbReference type="PROSITE" id="PS51293">
    <property type="entry name" value="SANT"/>
    <property type="match status" value="1"/>
</dbReference>
<evidence type="ECO:0000256" key="2">
    <source>
        <dbReference type="ARBA" id="ARBA00022473"/>
    </source>
</evidence>
<organism evidence="10 11">
    <name type="scientific">Olea europaea subsp. europaea</name>
    <dbReference type="NCBI Taxonomy" id="158383"/>
    <lineage>
        <taxon>Eukaryota</taxon>
        <taxon>Viridiplantae</taxon>
        <taxon>Streptophyta</taxon>
        <taxon>Embryophyta</taxon>
        <taxon>Tracheophyta</taxon>
        <taxon>Spermatophyta</taxon>
        <taxon>Magnoliopsida</taxon>
        <taxon>eudicotyledons</taxon>
        <taxon>Gunneridae</taxon>
        <taxon>Pentapetalae</taxon>
        <taxon>asterids</taxon>
        <taxon>lamiids</taxon>
        <taxon>Lamiales</taxon>
        <taxon>Oleaceae</taxon>
        <taxon>Oleeae</taxon>
        <taxon>Olea</taxon>
    </lineage>
</organism>
<reference evidence="10 11" key="1">
    <citation type="submission" date="2019-12" db="EMBL/GenBank/DDBJ databases">
        <authorList>
            <person name="Alioto T."/>
            <person name="Alioto T."/>
            <person name="Gomez Garrido J."/>
        </authorList>
    </citation>
    <scope>NUCLEOTIDE SEQUENCE [LARGE SCALE GENOMIC DNA]</scope>
</reference>
<evidence type="ECO:0000313" key="10">
    <source>
        <dbReference type="EMBL" id="CAA2964957.1"/>
    </source>
</evidence>
<dbReference type="InterPro" id="IPR044636">
    <property type="entry name" value="RADIALIS-like"/>
</dbReference>
<dbReference type="EMBL" id="CACTIH010001832">
    <property type="protein sequence ID" value="CAA2964957.1"/>
    <property type="molecule type" value="Genomic_DNA"/>
</dbReference>
<name>A0A8S0QC79_OLEEU</name>
<evidence type="ECO:0000256" key="1">
    <source>
        <dbReference type="ARBA" id="ARBA00004123"/>
    </source>
</evidence>
<dbReference type="OrthoDB" id="118550at2759"/>
<dbReference type="GO" id="GO:0005634">
    <property type="term" value="C:nucleus"/>
    <property type="evidence" value="ECO:0007669"/>
    <property type="project" value="UniProtKB-SubCell"/>
</dbReference>
<dbReference type="SUPFAM" id="SSF46689">
    <property type="entry name" value="Homeodomain-like"/>
    <property type="match status" value="1"/>
</dbReference>
<feature type="domain" description="HTH myb-type" evidence="9">
    <location>
        <begin position="1"/>
        <end position="59"/>
    </location>
</feature>
<dbReference type="InterPro" id="IPR009057">
    <property type="entry name" value="Homeodomain-like_sf"/>
</dbReference>